<dbReference type="PANTHER" id="PTHR13504">
    <property type="entry name" value="FIDO DOMAIN-CONTAINING PROTEIN DDB_G0283145"/>
    <property type="match status" value="1"/>
</dbReference>
<dbReference type="STRING" id="398843.A3K89_10820"/>
<dbReference type="RefSeq" id="WP_089247007.1">
    <property type="nucleotide sequence ID" value="NZ_FZOW01000007.1"/>
</dbReference>
<accession>A0A239IMC6</accession>
<dbReference type="InterPro" id="IPR036597">
    <property type="entry name" value="Fido-like_dom_sf"/>
</dbReference>
<dbReference type="SUPFAM" id="SSF140931">
    <property type="entry name" value="Fic-like"/>
    <property type="match status" value="1"/>
</dbReference>
<dbReference type="Pfam" id="PF02661">
    <property type="entry name" value="Fic"/>
    <property type="match status" value="1"/>
</dbReference>
<evidence type="ECO:0000256" key="3">
    <source>
        <dbReference type="SAM" id="MobiDB-lite"/>
    </source>
</evidence>
<dbReference type="EMBL" id="FZOW01000007">
    <property type="protein sequence ID" value="SNS94725.1"/>
    <property type="molecule type" value="Genomic_DNA"/>
</dbReference>
<dbReference type="PANTHER" id="PTHR13504:SF38">
    <property type="entry name" value="FIDO DOMAIN-CONTAINING PROTEIN"/>
    <property type="match status" value="1"/>
</dbReference>
<gene>
    <name evidence="5" type="ORF">SAMN05421642_107128</name>
</gene>
<protein>
    <submittedName>
        <fullName evidence="5">Fic family protein</fullName>
    </submittedName>
</protein>
<evidence type="ECO:0000313" key="6">
    <source>
        <dbReference type="Proteomes" id="UP000198327"/>
    </source>
</evidence>
<evidence type="ECO:0000313" key="5">
    <source>
        <dbReference type="EMBL" id="SNS94725.1"/>
    </source>
</evidence>
<dbReference type="InterPro" id="IPR040198">
    <property type="entry name" value="Fido_containing"/>
</dbReference>
<evidence type="ECO:0000256" key="2">
    <source>
        <dbReference type="PIRSR" id="PIRSR640198-2"/>
    </source>
</evidence>
<dbReference type="PROSITE" id="PS51459">
    <property type="entry name" value="FIDO"/>
    <property type="match status" value="1"/>
</dbReference>
<dbReference type="InterPro" id="IPR003812">
    <property type="entry name" value="Fido"/>
</dbReference>
<sequence>MSNGPTQGVPAVEFETRPWHPSAHASRTQRRLHGGDYDAAIPASIGDAEVRLSAELSAESEDALREIVRFDEYASQKLGPSTELAPMMSILLRSESAASSQIENLTVGARALALAELGSPSSRNASIVSGNVRAMEAALAASATVSAESVLAMHRALMESAGDVDAGRWRTQQVWIGGSGFGPHRAEFVPPHHDRLDSVLEDFFVFASRTDIPVLPHIAIAHAQFETIHPFTDGNGRTGRALLHTMMRRADVVERVTVPLSAGLLTDTASYFSSLGEYRSGNMEPIISRLNAATFTAVANGRTLVDDLAAARERFLDGLVARRDSVVWRLVDAIVAQPVIDNAFVRKAFGVSGMAAQRAIDRLVDAEILHQTSKGRRHRVWQADEILEALDRFAERTRRCATQ</sequence>
<reference evidence="6" key="1">
    <citation type="submission" date="2017-06" db="EMBL/GenBank/DDBJ databases">
        <authorList>
            <person name="Varghese N."/>
            <person name="Submissions S."/>
        </authorList>
    </citation>
    <scope>NUCLEOTIDE SEQUENCE [LARGE SCALE GENOMIC DNA]</scope>
    <source>
        <strain evidence="6">JCM 23211</strain>
    </source>
</reference>
<dbReference type="GO" id="GO:0005524">
    <property type="term" value="F:ATP binding"/>
    <property type="evidence" value="ECO:0007669"/>
    <property type="project" value="UniProtKB-KW"/>
</dbReference>
<keyword evidence="6" id="KW-1185">Reference proteome</keyword>
<keyword evidence="2" id="KW-0547">Nucleotide-binding</keyword>
<evidence type="ECO:0000256" key="1">
    <source>
        <dbReference type="PIRSR" id="PIRSR640198-1"/>
    </source>
</evidence>
<feature type="region of interest" description="Disordered" evidence="3">
    <location>
        <begin position="1"/>
        <end position="33"/>
    </location>
</feature>
<keyword evidence="2" id="KW-0067">ATP-binding</keyword>
<organism evidence="5 6">
    <name type="scientific">Rhodococcoides kyotonense</name>
    <dbReference type="NCBI Taxonomy" id="398843"/>
    <lineage>
        <taxon>Bacteria</taxon>
        <taxon>Bacillati</taxon>
        <taxon>Actinomycetota</taxon>
        <taxon>Actinomycetes</taxon>
        <taxon>Mycobacteriales</taxon>
        <taxon>Nocardiaceae</taxon>
        <taxon>Rhodococcoides</taxon>
    </lineage>
</organism>
<dbReference type="AlphaFoldDB" id="A0A239IMC6"/>
<dbReference type="OrthoDB" id="9813719at2"/>
<proteinExistence type="predicted"/>
<feature type="active site" evidence="1">
    <location>
        <position position="229"/>
    </location>
</feature>
<dbReference type="Gene3D" id="1.10.3290.10">
    <property type="entry name" value="Fido-like domain"/>
    <property type="match status" value="1"/>
</dbReference>
<dbReference type="Proteomes" id="UP000198327">
    <property type="component" value="Unassembled WGS sequence"/>
</dbReference>
<feature type="domain" description="Fido" evidence="4">
    <location>
        <begin position="145"/>
        <end position="292"/>
    </location>
</feature>
<name>A0A239IMC6_9NOCA</name>
<evidence type="ECO:0000259" key="4">
    <source>
        <dbReference type="PROSITE" id="PS51459"/>
    </source>
</evidence>
<feature type="binding site" evidence="2">
    <location>
        <begin position="233"/>
        <end position="240"/>
    </location>
    <ligand>
        <name>ATP</name>
        <dbReference type="ChEBI" id="CHEBI:30616"/>
    </ligand>
</feature>